<dbReference type="PROSITE" id="PS01170">
    <property type="entry name" value="RIBOSOMAL_L6E"/>
    <property type="match status" value="1"/>
</dbReference>
<dbReference type="GO" id="GO:0002181">
    <property type="term" value="P:cytoplasmic translation"/>
    <property type="evidence" value="ECO:0007669"/>
    <property type="project" value="TreeGrafter"/>
</dbReference>
<gene>
    <name evidence="5" type="ORF">KFE25_009434</name>
</gene>
<dbReference type="FunFam" id="2.30.30.30:FF:000014">
    <property type="entry name" value="60S ribosomal protein L6"/>
    <property type="match status" value="1"/>
</dbReference>
<evidence type="ECO:0000256" key="3">
    <source>
        <dbReference type="ARBA" id="ARBA00023274"/>
    </source>
</evidence>
<dbReference type="CDD" id="cd13156">
    <property type="entry name" value="KOW_RPL6"/>
    <property type="match status" value="1"/>
</dbReference>
<dbReference type="EMBL" id="JAGTXO010000001">
    <property type="protein sequence ID" value="KAG8471013.1"/>
    <property type="molecule type" value="Genomic_DNA"/>
</dbReference>
<dbReference type="GO" id="GO:0003735">
    <property type="term" value="F:structural constituent of ribosome"/>
    <property type="evidence" value="ECO:0007669"/>
    <property type="project" value="InterPro"/>
</dbReference>
<dbReference type="GO" id="GO:0022625">
    <property type="term" value="C:cytosolic large ribosomal subunit"/>
    <property type="evidence" value="ECO:0007669"/>
    <property type="project" value="TreeGrafter"/>
</dbReference>
<dbReference type="InterPro" id="IPR000915">
    <property type="entry name" value="60S_ribosomal_eL6"/>
</dbReference>
<dbReference type="SUPFAM" id="SSF50104">
    <property type="entry name" value="Translation proteins SH3-like domain"/>
    <property type="match status" value="1"/>
</dbReference>
<name>A0A8J5XSR6_DIALT</name>
<dbReference type="GO" id="GO:0000027">
    <property type="term" value="P:ribosomal large subunit assembly"/>
    <property type="evidence" value="ECO:0007669"/>
    <property type="project" value="TreeGrafter"/>
</dbReference>
<dbReference type="OrthoDB" id="2436667at2759"/>
<sequence>MRTTSLPGKYRRYNAAKKGVRAKDVAAAAPALKVKQIGGAKNGGKRTVLPKSAKYYPADDEKKPKYVRTKSKAVVSAQTAKLRPTITPGSVLILLSGRFRGKRVVFLKQLEKSGLLLVSGPFKVNGVPLRRVNQAYVIATSTKVDVSGLSGDLAKFDDAYFARAKKAKKSDEEFFAEKGAKPEIDPKRVADQKAVDDKLMAKISAKPNLKEYLSARFSLSKNERPHEMKF</sequence>
<dbReference type="Proteomes" id="UP000751190">
    <property type="component" value="Unassembled WGS sequence"/>
</dbReference>
<keyword evidence="6" id="KW-1185">Reference proteome</keyword>
<evidence type="ECO:0000256" key="1">
    <source>
        <dbReference type="ARBA" id="ARBA00010592"/>
    </source>
</evidence>
<dbReference type="InterPro" id="IPR014722">
    <property type="entry name" value="Rib_uL2_dom2"/>
</dbReference>
<dbReference type="Pfam" id="PF01159">
    <property type="entry name" value="Ribosomal_L6e"/>
    <property type="match status" value="1"/>
</dbReference>
<organism evidence="5 6">
    <name type="scientific">Diacronema lutheri</name>
    <name type="common">Unicellular marine alga</name>
    <name type="synonym">Monochrysis lutheri</name>
    <dbReference type="NCBI Taxonomy" id="2081491"/>
    <lineage>
        <taxon>Eukaryota</taxon>
        <taxon>Haptista</taxon>
        <taxon>Haptophyta</taxon>
        <taxon>Pavlovophyceae</taxon>
        <taxon>Pavlovales</taxon>
        <taxon>Pavlovaceae</taxon>
        <taxon>Diacronema</taxon>
    </lineage>
</organism>
<dbReference type="InterPro" id="IPR049633">
    <property type="entry name" value="Ribosomal_eL6_CS"/>
</dbReference>
<dbReference type="Gene3D" id="2.30.30.30">
    <property type="match status" value="1"/>
</dbReference>
<dbReference type="AlphaFoldDB" id="A0A8J5XSR6"/>
<dbReference type="OMA" id="KWYNADD"/>
<proteinExistence type="inferred from homology"/>
<protein>
    <recommendedName>
        <fullName evidence="4">60S ribosomal protein L6</fullName>
    </recommendedName>
</protein>
<accession>A0A8J5XSR6</accession>
<evidence type="ECO:0000256" key="2">
    <source>
        <dbReference type="ARBA" id="ARBA00022980"/>
    </source>
</evidence>
<dbReference type="GO" id="GO:0003723">
    <property type="term" value="F:RNA binding"/>
    <property type="evidence" value="ECO:0007669"/>
    <property type="project" value="TreeGrafter"/>
</dbReference>
<evidence type="ECO:0000256" key="4">
    <source>
        <dbReference type="RuleBase" id="RU000662"/>
    </source>
</evidence>
<keyword evidence="3 4" id="KW-0687">Ribonucleoprotein</keyword>
<dbReference type="InterPro" id="IPR041997">
    <property type="entry name" value="Ribosomal_eL6_KOW"/>
</dbReference>
<comment type="similarity">
    <text evidence="1 4">Belongs to the eukaryotic ribosomal protein eL6 family.</text>
</comment>
<evidence type="ECO:0000313" key="6">
    <source>
        <dbReference type="Proteomes" id="UP000751190"/>
    </source>
</evidence>
<dbReference type="InterPro" id="IPR008991">
    <property type="entry name" value="Translation_prot_SH3-like_sf"/>
</dbReference>
<keyword evidence="2 4" id="KW-0689">Ribosomal protein</keyword>
<comment type="caution">
    <text evidence="5">The sequence shown here is derived from an EMBL/GenBank/DDBJ whole genome shotgun (WGS) entry which is preliminary data.</text>
</comment>
<reference evidence="5" key="1">
    <citation type="submission" date="2021-05" db="EMBL/GenBank/DDBJ databases">
        <title>The genome of the haptophyte Pavlova lutheri (Diacronema luteri, Pavlovales) - a model for lipid biosynthesis in eukaryotic algae.</title>
        <authorList>
            <person name="Hulatt C.J."/>
            <person name="Posewitz M.C."/>
        </authorList>
    </citation>
    <scope>NUCLEOTIDE SEQUENCE</scope>
    <source>
        <strain evidence="5">NIVA-4/92</strain>
    </source>
</reference>
<evidence type="ECO:0000313" key="5">
    <source>
        <dbReference type="EMBL" id="KAG8471013.1"/>
    </source>
</evidence>
<dbReference type="PANTHER" id="PTHR10715:SF0">
    <property type="entry name" value="LARGE RIBOSOMAL SUBUNIT PROTEIN EL6"/>
    <property type="match status" value="1"/>
</dbReference>
<dbReference type="PANTHER" id="PTHR10715">
    <property type="entry name" value="60S RIBOSOMAL PROTEIN L6"/>
    <property type="match status" value="1"/>
</dbReference>